<keyword evidence="1" id="KW-0472">Membrane</keyword>
<proteinExistence type="predicted"/>
<evidence type="ECO:0000313" key="3">
    <source>
        <dbReference type="Proteomes" id="UP000801428"/>
    </source>
</evidence>
<organism evidence="2 3">
    <name type="scientific">Curvularia kusanoi</name>
    <name type="common">Cochliobolus kusanoi</name>
    <dbReference type="NCBI Taxonomy" id="90978"/>
    <lineage>
        <taxon>Eukaryota</taxon>
        <taxon>Fungi</taxon>
        <taxon>Dikarya</taxon>
        <taxon>Ascomycota</taxon>
        <taxon>Pezizomycotina</taxon>
        <taxon>Dothideomycetes</taxon>
        <taxon>Pleosporomycetidae</taxon>
        <taxon>Pleosporales</taxon>
        <taxon>Pleosporineae</taxon>
        <taxon>Pleosporaceae</taxon>
        <taxon>Curvularia</taxon>
    </lineage>
</organism>
<keyword evidence="1" id="KW-1133">Transmembrane helix</keyword>
<sequence length="1343" mass="147862">MRRKAVKPVPPWYPPALRWPSLVAALVTTWVLMAVLAYYAHQSTTHGGVLFAPDINKVPLRRAFAYRYAPTLVAVLFGVCLVWIDHDAKRFEPYRQMARQERGASARDSLLVAYPFEFAPFAPFVAARRGHWLVFWSASASVLMSFGIVPLQAGLFSTRAIERGFAQDFAVSSAFLHSSGQERSLSLAYAQSAYAILNLNETLPPFTARNYTLRPFAAAGREAVTGESWTANSTLYSMDLQCDRAEAAGERNTTVVVPEDKYYASPDGGAPIKKIENVTYTTISDAGFNSSAGCYVPHRRLNNDTDGAQVTVNGKLVEQYYRKYTTDYKGWFSASLATGSISGNLRSSPSCSDRGNHTFFALFTQNKKTDADADNEITAIFCRPAYYEQDVEATVDSVTGAPTNVRLIGERRPISPGLFNSTVFEDTLASGERQIQTRQDSLPGISIPRHPEDLYEMDLTPAVFATPPIMTTVMSHAKDGLQDLLDPKKLGQAYETVYRVFFARAMTDILRPDFTAAARATPGQLHSRTEAVVLELVFVYLVECLLGVVSLAILVLLYIGFTERSSSRLLDDPAPVAATMSMVADDEALLDKFADLDCAPEQYFREKLNASAYKMENAPLNHCITAVELSTEAQRPLLASSGSEKKGAHQLPKPMRPIEFHSATAVPFIGLFVALTIILAIFFALAKPNGLPLPSKNPIVQNLVTDYLPTAVATLIEPMWIVINRLLCVLQPLEQMRGAGAVASQSITLNYGSLPPQLTLFKAAKNKHYLLSTVCAMSLLANLLATAFAGLFFHSTSLMSYATISSPPLESKFVNINGTSGPPIETSPYYNDPVEISGAYRNSAGESHFLLAESNLTRNTSLPSWTDESAMYLPFKTTESAGVVSDEVFRARTKYFTADPQCKPLSFDKNFHIHLWPFSREDPLNSFNVTVASSNGTEITCYGADKNRFINNYGLNSMWQIGATGGMSCRNGRTAAEMVTTLVAGPNATEYEQETCRSAVAVGWMRTNQKYCDRTPPKDSKDWKKPTFKGFEDADKENTFFMLCQPEMRVGEASVLVDAAGVLQKPAEDHTPDTNQDTEALAPYFSNGATNLISQSNLFMFRTLKPYWHNDTFASEFIHYFMHRADTSLGLADPSAALPTFADVEVPMKKAYTRLFAVWLGINKDHLFLPATTATVQIPSTRLVPEERIFFVTPLLAISLAILAVYIVVSIVIYLRRPGRYLARMPTSLGAIIALFASSSALADFRGTSTLTNAERESYLKRLACRYGYGSYVGTDGAIHVGVEKAPFFTHMDEVGFEGSRAALATVRRRDAQKASASLTTIETAYEHLPLEGLGERGAHEAR</sequence>
<feature type="transmembrane region" description="Helical" evidence="1">
    <location>
        <begin position="769"/>
        <end position="793"/>
    </location>
</feature>
<keyword evidence="1" id="KW-0812">Transmembrane</keyword>
<dbReference type="InterPro" id="IPR021840">
    <property type="entry name" value="DUF3433"/>
</dbReference>
<dbReference type="Proteomes" id="UP000801428">
    <property type="component" value="Unassembled WGS sequence"/>
</dbReference>
<protein>
    <submittedName>
        <fullName evidence="2">Uncharacterized protein</fullName>
    </submittedName>
</protein>
<comment type="caution">
    <text evidence="2">The sequence shown here is derived from an EMBL/GenBank/DDBJ whole genome shotgun (WGS) entry which is preliminary data.</text>
</comment>
<dbReference type="PANTHER" id="PTHR37544">
    <property type="entry name" value="SPRAY-RELATED"/>
    <property type="match status" value="1"/>
</dbReference>
<accession>A0A9P4TGJ0</accession>
<keyword evidence="3" id="KW-1185">Reference proteome</keyword>
<dbReference type="PANTHER" id="PTHR37544:SF3">
    <property type="entry name" value="SPRAY"/>
    <property type="match status" value="1"/>
</dbReference>
<dbReference type="EMBL" id="SWKU01000009">
    <property type="protein sequence ID" value="KAF3003621.1"/>
    <property type="molecule type" value="Genomic_DNA"/>
</dbReference>
<reference evidence="2" key="1">
    <citation type="submission" date="2019-04" db="EMBL/GenBank/DDBJ databases">
        <title>Sequencing of skin fungus with MAO and IRED activity.</title>
        <authorList>
            <person name="Marsaioli A.J."/>
            <person name="Bonatto J.M.C."/>
            <person name="Reis Junior O."/>
        </authorList>
    </citation>
    <scope>NUCLEOTIDE SEQUENCE</scope>
    <source>
        <strain evidence="2">30M1</strain>
    </source>
</reference>
<dbReference type="Pfam" id="PF11915">
    <property type="entry name" value="DUF3433"/>
    <property type="match status" value="2"/>
</dbReference>
<name>A0A9P4TGJ0_CURKU</name>
<feature type="transmembrane region" description="Helical" evidence="1">
    <location>
        <begin position="707"/>
        <end position="727"/>
    </location>
</feature>
<feature type="transmembrane region" description="Helical" evidence="1">
    <location>
        <begin position="665"/>
        <end position="687"/>
    </location>
</feature>
<feature type="transmembrane region" description="Helical" evidence="1">
    <location>
        <begin position="1189"/>
        <end position="1215"/>
    </location>
</feature>
<evidence type="ECO:0000256" key="1">
    <source>
        <dbReference type="SAM" id="Phobius"/>
    </source>
</evidence>
<feature type="transmembrane region" description="Helical" evidence="1">
    <location>
        <begin position="21"/>
        <end position="40"/>
    </location>
</feature>
<dbReference type="OrthoDB" id="3248909at2759"/>
<evidence type="ECO:0000313" key="2">
    <source>
        <dbReference type="EMBL" id="KAF3003621.1"/>
    </source>
</evidence>
<feature type="transmembrane region" description="Helical" evidence="1">
    <location>
        <begin position="537"/>
        <end position="559"/>
    </location>
</feature>
<feature type="transmembrane region" description="Helical" evidence="1">
    <location>
        <begin position="133"/>
        <end position="153"/>
    </location>
</feature>
<feature type="transmembrane region" description="Helical" evidence="1">
    <location>
        <begin position="65"/>
        <end position="84"/>
    </location>
</feature>
<gene>
    <name evidence="2" type="ORF">E8E13_007472</name>
</gene>